<dbReference type="InterPro" id="IPR024529">
    <property type="entry name" value="ECF_trnsprt_substrate-spec"/>
</dbReference>
<dbReference type="EMBL" id="AGEJ01000024">
    <property type="protein sequence ID" value="EMD16096.1"/>
    <property type="molecule type" value="Genomic_DNA"/>
</dbReference>
<feature type="transmembrane region" description="Helical" evidence="1">
    <location>
        <begin position="124"/>
        <end position="147"/>
    </location>
</feature>
<proteinExistence type="predicted"/>
<dbReference type="PATRIC" id="fig|999415.3.peg.1526"/>
<reference evidence="2 3" key="1">
    <citation type="submission" date="2013-02" db="EMBL/GenBank/DDBJ databases">
        <title>The Genome Sequence of Lactobacillus catenaformis F0143.</title>
        <authorList>
            <consortium name="The Broad Institute Genome Sequencing Platform"/>
            <person name="Earl A."/>
            <person name="Ward D."/>
            <person name="Feldgarden M."/>
            <person name="Gevers D."/>
            <person name="Izard J."/>
            <person name="Blanton J.M."/>
            <person name="Mathney J."/>
            <person name="Dewhirst F.E."/>
            <person name="Young S.K."/>
            <person name="Zeng Q."/>
            <person name="Gargeya S."/>
            <person name="Fitzgerald M."/>
            <person name="Haas B."/>
            <person name="Abouelleil A."/>
            <person name="Alvarado L."/>
            <person name="Arachchi H.M."/>
            <person name="Berlin A."/>
            <person name="Chapman S.B."/>
            <person name="Gearin G."/>
            <person name="Goldberg J."/>
            <person name="Griggs A."/>
            <person name="Gujja S."/>
            <person name="Hansen M."/>
            <person name="Heiman D."/>
            <person name="Howarth C."/>
            <person name="Larimer J."/>
            <person name="Lui A."/>
            <person name="MacDonald P.J.P."/>
            <person name="McCowen C."/>
            <person name="Montmayeur A."/>
            <person name="Murphy C."/>
            <person name="Neiman D."/>
            <person name="Pearson M."/>
            <person name="Priest M."/>
            <person name="Roberts A."/>
            <person name="Saif S."/>
            <person name="Shea T."/>
            <person name="Sisk P."/>
            <person name="Stolte C."/>
            <person name="Sykes S."/>
            <person name="Wortman J."/>
            <person name="Nusbaum C."/>
            <person name="Birren B."/>
        </authorList>
    </citation>
    <scope>NUCLEOTIDE SEQUENCE [LARGE SCALE GENOMIC DNA]</scope>
    <source>
        <strain evidence="2 3">OT 569</strain>
    </source>
</reference>
<feature type="transmembrane region" description="Helical" evidence="1">
    <location>
        <begin position="90"/>
        <end position="112"/>
    </location>
</feature>
<accession>M2Q1E9</accession>
<keyword evidence="1" id="KW-0472">Membrane</keyword>
<keyword evidence="1" id="KW-0812">Transmembrane</keyword>
<dbReference type="AlphaFoldDB" id="M2Q1E9"/>
<feature type="transmembrane region" description="Helical" evidence="1">
    <location>
        <begin position="12"/>
        <end position="30"/>
    </location>
</feature>
<dbReference type="OrthoDB" id="9813540at2"/>
<keyword evidence="3" id="KW-1185">Reference proteome</keyword>
<evidence type="ECO:0008006" key="4">
    <source>
        <dbReference type="Google" id="ProtNLM"/>
    </source>
</evidence>
<feature type="transmembrane region" description="Helical" evidence="1">
    <location>
        <begin position="162"/>
        <end position="188"/>
    </location>
</feature>
<comment type="caution">
    <text evidence="2">The sequence shown here is derived from an EMBL/GenBank/DDBJ whole genome shotgun (WGS) entry which is preliminary data.</text>
</comment>
<keyword evidence="1" id="KW-1133">Transmembrane helix</keyword>
<evidence type="ECO:0000313" key="3">
    <source>
        <dbReference type="Proteomes" id="UP000011758"/>
    </source>
</evidence>
<organism evidence="2 3">
    <name type="scientific">Eggerthia catenaformis OT 569 = DSM 20559</name>
    <dbReference type="NCBI Taxonomy" id="999415"/>
    <lineage>
        <taxon>Bacteria</taxon>
        <taxon>Bacillati</taxon>
        <taxon>Bacillota</taxon>
        <taxon>Erysipelotrichia</taxon>
        <taxon>Erysipelotrichales</taxon>
        <taxon>Coprobacillaceae</taxon>
        <taxon>Eggerthia</taxon>
    </lineage>
</organism>
<dbReference type="BioCyc" id="ECAT999415-HMP:GTTI-1543-MONOMER"/>
<dbReference type="STRING" id="999415.HMPREF9943_01499"/>
<dbReference type="GO" id="GO:0022857">
    <property type="term" value="F:transmembrane transporter activity"/>
    <property type="evidence" value="ECO:0007669"/>
    <property type="project" value="InterPro"/>
</dbReference>
<dbReference type="Proteomes" id="UP000011758">
    <property type="component" value="Unassembled WGS sequence"/>
</dbReference>
<sequence>MKYSKTKKQVLLAMFIAIEILLSMIPFLGFIPIGPLRLTTLHIPVITAGIVLGKKEGSLIGLTFGLMSLFINTIQPTITSFVFSPFISGTILSLFISIVPRVLIGYISGLLFEHLCKYNLIISIIISSLAGALTNTILVLGGILIIFGDLYAKILHKTTAELFPYFISIIFSNGLLEAVVGTIIVFMVSKVLFKVYQKEESPYV</sequence>
<dbReference type="eggNOG" id="COG4684">
    <property type="taxonomic scope" value="Bacteria"/>
</dbReference>
<evidence type="ECO:0000256" key="1">
    <source>
        <dbReference type="SAM" id="Phobius"/>
    </source>
</evidence>
<dbReference type="Gene3D" id="1.10.1760.20">
    <property type="match status" value="1"/>
</dbReference>
<dbReference type="RefSeq" id="WP_004803661.1">
    <property type="nucleotide sequence ID" value="NZ_KB446649.1"/>
</dbReference>
<protein>
    <recommendedName>
        <fullName evidence="4">ECF transporter S component</fullName>
    </recommendedName>
</protein>
<dbReference type="Pfam" id="PF12822">
    <property type="entry name" value="ECF_trnsprt"/>
    <property type="match status" value="1"/>
</dbReference>
<evidence type="ECO:0000313" key="2">
    <source>
        <dbReference type="EMBL" id="EMD16096.1"/>
    </source>
</evidence>
<gene>
    <name evidence="2" type="ORF">HMPREF9943_01499</name>
</gene>
<name>M2Q1E9_9FIRM</name>